<evidence type="ECO:0000313" key="2">
    <source>
        <dbReference type="EMBL" id="CAI0644682.1"/>
    </source>
</evidence>
<protein>
    <recommendedName>
        <fullName evidence="1">Phosphoribulokinase/uridine kinase domain-containing protein</fullName>
    </recommendedName>
</protein>
<comment type="caution">
    <text evidence="2">The sequence shown here is derived from an EMBL/GenBank/DDBJ whole genome shotgun (WGS) entry which is preliminary data.</text>
</comment>
<dbReference type="Pfam" id="PF00485">
    <property type="entry name" value="PRK"/>
    <property type="match status" value="1"/>
</dbReference>
<name>A0A9W4W6K8_9PEZI</name>
<dbReference type="InterPro" id="IPR027417">
    <property type="entry name" value="P-loop_NTPase"/>
</dbReference>
<dbReference type="Gene3D" id="3.40.50.300">
    <property type="entry name" value="P-loop containing nucleotide triphosphate hydrolases"/>
    <property type="match status" value="2"/>
</dbReference>
<dbReference type="EMBL" id="CAMGZC010000183">
    <property type="protein sequence ID" value="CAI0644682.1"/>
    <property type="molecule type" value="Genomic_DNA"/>
</dbReference>
<dbReference type="SUPFAM" id="SSF52540">
    <property type="entry name" value="P-loop containing nucleoside triphosphate hydrolases"/>
    <property type="match status" value="1"/>
</dbReference>
<reference evidence="2" key="1">
    <citation type="submission" date="2022-08" db="EMBL/GenBank/DDBJ databases">
        <authorList>
            <person name="Giroux E."/>
            <person name="Giroux E."/>
        </authorList>
    </citation>
    <scope>NUCLEOTIDE SEQUENCE</scope>
    <source>
        <strain evidence="2">H1091258</strain>
    </source>
</reference>
<dbReference type="GO" id="GO:0005524">
    <property type="term" value="F:ATP binding"/>
    <property type="evidence" value="ECO:0007669"/>
    <property type="project" value="InterPro"/>
</dbReference>
<accession>A0A9W4W6K8</accession>
<evidence type="ECO:0000313" key="3">
    <source>
        <dbReference type="Proteomes" id="UP001152533"/>
    </source>
</evidence>
<dbReference type="Proteomes" id="UP001152533">
    <property type="component" value="Unassembled WGS sequence"/>
</dbReference>
<gene>
    <name evidence="2" type="ORF">CGXH109_LOCUS37910</name>
</gene>
<dbReference type="InterPro" id="IPR006083">
    <property type="entry name" value="PRK/URK"/>
</dbReference>
<keyword evidence="3" id="KW-1185">Reference proteome</keyword>
<proteinExistence type="predicted"/>
<dbReference type="PANTHER" id="PTHR10285">
    <property type="entry name" value="URIDINE KINASE"/>
    <property type="match status" value="1"/>
</dbReference>
<feature type="domain" description="Phosphoribulokinase/uridine kinase" evidence="1">
    <location>
        <begin position="53"/>
        <end position="203"/>
    </location>
</feature>
<evidence type="ECO:0000259" key="1">
    <source>
        <dbReference type="Pfam" id="PF00485"/>
    </source>
</evidence>
<dbReference type="AlphaFoldDB" id="A0A9W4W6K8"/>
<dbReference type="GO" id="GO:0016301">
    <property type="term" value="F:kinase activity"/>
    <property type="evidence" value="ECO:0007669"/>
    <property type="project" value="InterPro"/>
</dbReference>
<sequence>MFECVPASSYVETLRPESSAMYENQTRTVAKLRERVENLLAEQRRSRPSCRVLIALAGVPGSGKSTIAATLLDDLKRHGVDDVAILPMDGFHYPRAVLSSFDDPDLALKRRGAAFTFDAQGFLKLIRRLKTVPVTTCDEPQIVISAPSFDHAVKDPLPDAIAISSRTKVVIIEGNYTLLDEDPWNSIADLVDDRWFVDVPTGVARQRLASRHLRAGIETTMERALLRVDENDVPNGDHIRSNLIEPTVRILN</sequence>
<organism evidence="2 3">
    <name type="scientific">Colletotrichum noveboracense</name>
    <dbReference type="NCBI Taxonomy" id="2664923"/>
    <lineage>
        <taxon>Eukaryota</taxon>
        <taxon>Fungi</taxon>
        <taxon>Dikarya</taxon>
        <taxon>Ascomycota</taxon>
        <taxon>Pezizomycotina</taxon>
        <taxon>Sordariomycetes</taxon>
        <taxon>Hypocreomycetidae</taxon>
        <taxon>Glomerellales</taxon>
        <taxon>Glomerellaceae</taxon>
        <taxon>Colletotrichum</taxon>
        <taxon>Colletotrichum gloeosporioides species complex</taxon>
    </lineage>
</organism>